<dbReference type="PROSITE" id="PS01137">
    <property type="entry name" value="TATD_1"/>
    <property type="match status" value="1"/>
</dbReference>
<name>A0ABQ0MMX9_9BACT</name>
<dbReference type="RefSeq" id="WP_085814615.1">
    <property type="nucleotide sequence ID" value="NZ_BDQG01000001.1"/>
</dbReference>
<comment type="caution">
    <text evidence="4">The sequence shown here is derived from an EMBL/GenBank/DDBJ whole genome shotgun (WGS) entry which is preliminary data.</text>
</comment>
<reference evidence="4 5" key="1">
    <citation type="submission" date="2017-04" db="EMBL/GenBank/DDBJ databases">
        <authorList>
            <consortium name="Geobacter pelophilus Genome Sequencing"/>
            <person name="Aoyagi T."/>
            <person name="Koike H."/>
            <person name="Hori T."/>
        </authorList>
    </citation>
    <scope>NUCLEOTIDE SEQUENCE [LARGE SCALE GENOMIC DNA]</scope>
    <source>
        <strain evidence="4 5">Drf2</strain>
    </source>
</reference>
<keyword evidence="3 4" id="KW-0378">Hydrolase</keyword>
<dbReference type="Proteomes" id="UP000194153">
    <property type="component" value="Unassembled WGS sequence"/>
</dbReference>
<dbReference type="SUPFAM" id="SSF51556">
    <property type="entry name" value="Metallo-dependent hydrolases"/>
    <property type="match status" value="1"/>
</dbReference>
<evidence type="ECO:0000313" key="4">
    <source>
        <dbReference type="EMBL" id="GAW68447.1"/>
    </source>
</evidence>
<sequence length="256" mass="27611">MLFDSHCHLDDPRLFPHLERLISEAGAVGVTGFLVPGVAPEGWGTISTLSASFPQIYPAFGVHPMHAELLTPKAVSDLCRLAGTASAIGEIGLDYLIPFPSRQLQQQAFREQLRIAAKAQLPVLLHCRKAFADLLNIMDEEGFCGGVMHAFSGSLETARNCLRRGLHISLSGSVTYANARRPVEVAAEIPLDRLLLETDAPDLAPEPHRGSVNLPSYLLETASRVAQIRGMALGELGETTTGNAARLFRLKGNLPS</sequence>
<keyword evidence="5" id="KW-1185">Reference proteome</keyword>
<gene>
    <name evidence="4" type="ORF">GPEL0_01r4800</name>
</gene>
<keyword evidence="2" id="KW-0479">Metal-binding</keyword>
<proteinExistence type="inferred from homology"/>
<dbReference type="InterPro" id="IPR015991">
    <property type="entry name" value="TatD/YcfH-like"/>
</dbReference>
<protein>
    <submittedName>
        <fullName evidence="4">TatD family hydrolase</fullName>
    </submittedName>
</protein>
<dbReference type="PIRSF" id="PIRSF005902">
    <property type="entry name" value="DNase_TatD"/>
    <property type="match status" value="1"/>
</dbReference>
<dbReference type="CDD" id="cd01310">
    <property type="entry name" value="TatD_DNAse"/>
    <property type="match status" value="1"/>
</dbReference>
<dbReference type="EMBL" id="BDQG01000001">
    <property type="protein sequence ID" value="GAW68447.1"/>
    <property type="molecule type" value="Genomic_DNA"/>
</dbReference>
<organism evidence="4 5">
    <name type="scientific">Geoanaerobacter pelophilus</name>
    <dbReference type="NCBI Taxonomy" id="60036"/>
    <lineage>
        <taxon>Bacteria</taxon>
        <taxon>Pseudomonadati</taxon>
        <taxon>Thermodesulfobacteriota</taxon>
        <taxon>Desulfuromonadia</taxon>
        <taxon>Geobacterales</taxon>
        <taxon>Geobacteraceae</taxon>
        <taxon>Geoanaerobacter</taxon>
    </lineage>
</organism>
<evidence type="ECO:0000256" key="1">
    <source>
        <dbReference type="ARBA" id="ARBA00009275"/>
    </source>
</evidence>
<dbReference type="InterPro" id="IPR018228">
    <property type="entry name" value="DNase_TatD-rel_CS"/>
</dbReference>
<dbReference type="GO" id="GO:0016787">
    <property type="term" value="F:hydrolase activity"/>
    <property type="evidence" value="ECO:0007669"/>
    <property type="project" value="UniProtKB-KW"/>
</dbReference>
<dbReference type="InterPro" id="IPR032466">
    <property type="entry name" value="Metal_Hydrolase"/>
</dbReference>
<evidence type="ECO:0000313" key="5">
    <source>
        <dbReference type="Proteomes" id="UP000194153"/>
    </source>
</evidence>
<evidence type="ECO:0000256" key="3">
    <source>
        <dbReference type="ARBA" id="ARBA00022801"/>
    </source>
</evidence>
<dbReference type="PROSITE" id="PS01091">
    <property type="entry name" value="TATD_3"/>
    <property type="match status" value="1"/>
</dbReference>
<dbReference type="PANTHER" id="PTHR46124">
    <property type="entry name" value="D-AMINOACYL-TRNA DEACYLASE"/>
    <property type="match status" value="1"/>
</dbReference>
<dbReference type="NCBIfam" id="TIGR00010">
    <property type="entry name" value="YchF/TatD family DNA exonuclease"/>
    <property type="match status" value="1"/>
</dbReference>
<comment type="similarity">
    <text evidence="1">Belongs to the metallo-dependent hydrolases superfamily. TatD-type hydrolase family.</text>
</comment>
<dbReference type="PANTHER" id="PTHR46124:SF3">
    <property type="entry name" value="HYDROLASE"/>
    <property type="match status" value="1"/>
</dbReference>
<reference evidence="5" key="2">
    <citation type="submission" date="2017-05" db="EMBL/GenBank/DDBJ databases">
        <title>Draft genome sequence of Geobacter pelophilus, a iron(III)-reducing bacteria.</title>
        <authorList>
            <person name="Aoyagi T."/>
            <person name="Koike H."/>
            <person name="Morita T."/>
            <person name="Sato Y."/>
            <person name="Habe H."/>
            <person name="Hori T."/>
        </authorList>
    </citation>
    <scope>NUCLEOTIDE SEQUENCE [LARGE SCALE GENOMIC DNA]</scope>
    <source>
        <strain evidence="5">Drf2</strain>
    </source>
</reference>
<dbReference type="InterPro" id="IPR001130">
    <property type="entry name" value="TatD-like"/>
</dbReference>
<evidence type="ECO:0000256" key="2">
    <source>
        <dbReference type="ARBA" id="ARBA00022723"/>
    </source>
</evidence>
<dbReference type="Gene3D" id="3.20.20.140">
    <property type="entry name" value="Metal-dependent hydrolases"/>
    <property type="match status" value="1"/>
</dbReference>
<accession>A0ABQ0MMX9</accession>
<dbReference type="Pfam" id="PF01026">
    <property type="entry name" value="TatD_DNase"/>
    <property type="match status" value="1"/>
</dbReference>